<dbReference type="Proteomes" id="UP000813427">
    <property type="component" value="Unassembled WGS sequence"/>
</dbReference>
<name>A0A8K0S117_9HYPO</name>
<gene>
    <name evidence="2" type="ORF">BKA59DRAFT_477760</name>
</gene>
<organism evidence="2 3">
    <name type="scientific">Fusarium tricinctum</name>
    <dbReference type="NCBI Taxonomy" id="61284"/>
    <lineage>
        <taxon>Eukaryota</taxon>
        <taxon>Fungi</taxon>
        <taxon>Dikarya</taxon>
        <taxon>Ascomycota</taxon>
        <taxon>Pezizomycotina</taxon>
        <taxon>Sordariomycetes</taxon>
        <taxon>Hypocreomycetidae</taxon>
        <taxon>Hypocreales</taxon>
        <taxon>Nectriaceae</taxon>
        <taxon>Fusarium</taxon>
        <taxon>Fusarium tricinctum species complex</taxon>
    </lineage>
</organism>
<protein>
    <submittedName>
        <fullName evidence="2">Uncharacterized protein</fullName>
    </submittedName>
</protein>
<sequence>MFYPMNTLEWFICLLFTIGLSLFPTAVTALAPMPWSVDANSSGNPLAVAVAFSSMLIRLPRGSGDSLFPLFPFFSPVTGDNYE</sequence>
<dbReference type="AlphaFoldDB" id="A0A8K0S117"/>
<keyword evidence="1" id="KW-0732">Signal</keyword>
<dbReference type="EMBL" id="JAGPXF010000004">
    <property type="protein sequence ID" value="KAH7246344.1"/>
    <property type="molecule type" value="Genomic_DNA"/>
</dbReference>
<evidence type="ECO:0000313" key="2">
    <source>
        <dbReference type="EMBL" id="KAH7246344.1"/>
    </source>
</evidence>
<proteinExistence type="predicted"/>
<reference evidence="2" key="1">
    <citation type="journal article" date="2021" name="Nat. Commun.">
        <title>Genetic determinants of endophytism in the Arabidopsis root mycobiome.</title>
        <authorList>
            <person name="Mesny F."/>
            <person name="Miyauchi S."/>
            <person name="Thiergart T."/>
            <person name="Pickel B."/>
            <person name="Atanasova L."/>
            <person name="Karlsson M."/>
            <person name="Huettel B."/>
            <person name="Barry K.W."/>
            <person name="Haridas S."/>
            <person name="Chen C."/>
            <person name="Bauer D."/>
            <person name="Andreopoulos W."/>
            <person name="Pangilinan J."/>
            <person name="LaButti K."/>
            <person name="Riley R."/>
            <person name="Lipzen A."/>
            <person name="Clum A."/>
            <person name="Drula E."/>
            <person name="Henrissat B."/>
            <person name="Kohler A."/>
            <person name="Grigoriev I.V."/>
            <person name="Martin F.M."/>
            <person name="Hacquard S."/>
        </authorList>
    </citation>
    <scope>NUCLEOTIDE SEQUENCE</scope>
    <source>
        <strain evidence="2">MPI-SDFR-AT-0068</strain>
    </source>
</reference>
<keyword evidence="3" id="KW-1185">Reference proteome</keyword>
<evidence type="ECO:0000313" key="3">
    <source>
        <dbReference type="Proteomes" id="UP000813427"/>
    </source>
</evidence>
<evidence type="ECO:0000256" key="1">
    <source>
        <dbReference type="SAM" id="SignalP"/>
    </source>
</evidence>
<comment type="caution">
    <text evidence="2">The sequence shown here is derived from an EMBL/GenBank/DDBJ whole genome shotgun (WGS) entry which is preliminary data.</text>
</comment>
<accession>A0A8K0S117</accession>
<feature type="signal peptide" evidence="1">
    <location>
        <begin position="1"/>
        <end position="29"/>
    </location>
</feature>
<feature type="chain" id="PRO_5035424341" evidence="1">
    <location>
        <begin position="30"/>
        <end position="83"/>
    </location>
</feature>